<dbReference type="PROSITE" id="PS50405">
    <property type="entry name" value="GST_CTER"/>
    <property type="match status" value="1"/>
</dbReference>
<dbReference type="InterPro" id="IPR036282">
    <property type="entry name" value="Glutathione-S-Trfase_C_sf"/>
</dbReference>
<feature type="domain" description="GST C-terminal" evidence="2">
    <location>
        <begin position="87"/>
        <end position="203"/>
    </location>
</feature>
<proteinExistence type="predicted"/>
<dbReference type="Gene3D" id="3.40.30.10">
    <property type="entry name" value="Glutaredoxin"/>
    <property type="match status" value="1"/>
</dbReference>
<feature type="domain" description="GST N-terminal" evidence="1">
    <location>
        <begin position="1"/>
        <end position="81"/>
    </location>
</feature>
<dbReference type="InterPro" id="IPR036249">
    <property type="entry name" value="Thioredoxin-like_sf"/>
</dbReference>
<accession>A0A4R2FK78</accession>
<reference evidence="3 4" key="1">
    <citation type="submission" date="2019-03" db="EMBL/GenBank/DDBJ databases">
        <title>Freshwater and sediment microbial communities from various areas in North America, analyzing microbe dynamics in response to fracking.</title>
        <authorList>
            <person name="Lamendella R."/>
        </authorList>
    </citation>
    <scope>NUCLEOTIDE SEQUENCE [LARGE SCALE GENOMIC DNA]</scope>
    <source>
        <strain evidence="3 4">74A</strain>
    </source>
</reference>
<dbReference type="RefSeq" id="WP_133037920.1">
    <property type="nucleotide sequence ID" value="NZ_SLWF01000003.1"/>
</dbReference>
<dbReference type="PANTHER" id="PTHR43986:SF1">
    <property type="entry name" value="ELONGATION FACTOR 1-GAMMA"/>
    <property type="match status" value="1"/>
</dbReference>
<dbReference type="SFLD" id="SFLDG00358">
    <property type="entry name" value="Main_(cytGST)"/>
    <property type="match status" value="1"/>
</dbReference>
<dbReference type="GO" id="GO:0016740">
    <property type="term" value="F:transferase activity"/>
    <property type="evidence" value="ECO:0007669"/>
    <property type="project" value="UniProtKB-KW"/>
</dbReference>
<dbReference type="Proteomes" id="UP000294832">
    <property type="component" value="Unassembled WGS sequence"/>
</dbReference>
<dbReference type="InterPro" id="IPR040079">
    <property type="entry name" value="Glutathione_S-Trfase"/>
</dbReference>
<dbReference type="SFLD" id="SFLDS00019">
    <property type="entry name" value="Glutathione_Transferase_(cytos"/>
    <property type="match status" value="1"/>
</dbReference>
<dbReference type="Pfam" id="PF13417">
    <property type="entry name" value="GST_N_3"/>
    <property type="match status" value="1"/>
</dbReference>
<name>A0A4R2FK78_9GAMM</name>
<keyword evidence="3" id="KW-0808">Transferase</keyword>
<dbReference type="EMBL" id="SLWF01000003">
    <property type="protein sequence ID" value="TCN88984.1"/>
    <property type="molecule type" value="Genomic_DNA"/>
</dbReference>
<evidence type="ECO:0000259" key="1">
    <source>
        <dbReference type="PROSITE" id="PS50404"/>
    </source>
</evidence>
<keyword evidence="4" id="KW-1185">Reference proteome</keyword>
<gene>
    <name evidence="3" type="ORF">EDC91_103165</name>
</gene>
<comment type="caution">
    <text evidence="3">The sequence shown here is derived from an EMBL/GenBank/DDBJ whole genome shotgun (WGS) entry which is preliminary data.</text>
</comment>
<dbReference type="PANTHER" id="PTHR43986">
    <property type="entry name" value="ELONGATION FACTOR 1-GAMMA"/>
    <property type="match status" value="1"/>
</dbReference>
<dbReference type="InterPro" id="IPR010987">
    <property type="entry name" value="Glutathione-S-Trfase_C-like"/>
</dbReference>
<dbReference type="GO" id="GO:0005737">
    <property type="term" value="C:cytoplasm"/>
    <property type="evidence" value="ECO:0007669"/>
    <property type="project" value="TreeGrafter"/>
</dbReference>
<dbReference type="AlphaFoldDB" id="A0A4R2FK78"/>
<dbReference type="SUPFAM" id="SSF47616">
    <property type="entry name" value="GST C-terminal domain-like"/>
    <property type="match status" value="1"/>
</dbReference>
<dbReference type="OrthoDB" id="9797500at2"/>
<evidence type="ECO:0000259" key="2">
    <source>
        <dbReference type="PROSITE" id="PS50405"/>
    </source>
</evidence>
<dbReference type="InterPro" id="IPR004046">
    <property type="entry name" value="GST_C"/>
</dbReference>
<dbReference type="InterPro" id="IPR050802">
    <property type="entry name" value="EF-GSTs"/>
</dbReference>
<protein>
    <submittedName>
        <fullName evidence="3">Glutathione S-transferase</fullName>
    </submittedName>
</protein>
<dbReference type="PROSITE" id="PS50404">
    <property type="entry name" value="GST_NTER"/>
    <property type="match status" value="1"/>
</dbReference>
<dbReference type="Gene3D" id="1.20.1050.10">
    <property type="match status" value="1"/>
</dbReference>
<dbReference type="GO" id="GO:0006414">
    <property type="term" value="P:translational elongation"/>
    <property type="evidence" value="ECO:0007669"/>
    <property type="project" value="TreeGrafter"/>
</dbReference>
<dbReference type="Pfam" id="PF14497">
    <property type="entry name" value="GST_C_3"/>
    <property type="match status" value="1"/>
</dbReference>
<dbReference type="InterPro" id="IPR004045">
    <property type="entry name" value="Glutathione_S-Trfase_N"/>
</dbReference>
<evidence type="ECO:0000313" key="3">
    <source>
        <dbReference type="EMBL" id="TCN88984.1"/>
    </source>
</evidence>
<dbReference type="SUPFAM" id="SSF52833">
    <property type="entry name" value="Thioredoxin-like"/>
    <property type="match status" value="1"/>
</dbReference>
<organism evidence="3 4">
    <name type="scientific">Shewanella fodinae</name>
    <dbReference type="NCBI Taxonomy" id="552357"/>
    <lineage>
        <taxon>Bacteria</taxon>
        <taxon>Pseudomonadati</taxon>
        <taxon>Pseudomonadota</taxon>
        <taxon>Gammaproteobacteria</taxon>
        <taxon>Alteromonadales</taxon>
        <taxon>Shewanellaceae</taxon>
        <taxon>Shewanella</taxon>
    </lineage>
</organism>
<evidence type="ECO:0000313" key="4">
    <source>
        <dbReference type="Proteomes" id="UP000294832"/>
    </source>
</evidence>
<sequence>MKLYEVATTPSCRRVNIFLKALGVEVERVTVDIRGGENLSETYRQMSINLKVPLLEIDANTHLCESLAICRYFDEVTPNQRYLFGQTPLEKAQVEMWNRIVEWQGLIPAFQAFRNLSGVYRDRETCVSAWGEESKKRVTEFMPLLEQQLQSQHYLAGKHLTVADISAYVLITFCEARLQLVIIGNYPRISDWYQMLQQHDAFL</sequence>